<dbReference type="InterPro" id="IPR008972">
    <property type="entry name" value="Cupredoxin"/>
</dbReference>
<accession>A0A2W1L9J8</accession>
<evidence type="ECO:0000313" key="1">
    <source>
        <dbReference type="EMBL" id="PZD95916.1"/>
    </source>
</evidence>
<dbReference type="RefSeq" id="WP_111146661.1">
    <property type="nucleotide sequence ID" value="NZ_QKRB01000043.1"/>
</dbReference>
<dbReference type="OrthoDB" id="279535at2"/>
<dbReference type="Gene3D" id="2.60.40.420">
    <property type="entry name" value="Cupredoxins - blue copper proteins"/>
    <property type="match status" value="1"/>
</dbReference>
<comment type="caution">
    <text evidence="1">The sequence shown here is derived from an EMBL/GenBank/DDBJ whole genome shotgun (WGS) entry which is preliminary data.</text>
</comment>
<dbReference type="SUPFAM" id="SSF49503">
    <property type="entry name" value="Cupredoxins"/>
    <property type="match status" value="1"/>
</dbReference>
<dbReference type="Proteomes" id="UP000249522">
    <property type="component" value="Unassembled WGS sequence"/>
</dbReference>
<keyword evidence="2" id="KW-1185">Reference proteome</keyword>
<reference evidence="1 2" key="1">
    <citation type="submission" date="2018-06" db="EMBL/GenBank/DDBJ databases">
        <title>Paenibacillus imtechensis sp. nov.</title>
        <authorList>
            <person name="Pinnaka A.K."/>
            <person name="Singh H."/>
            <person name="Kaur M."/>
        </authorList>
    </citation>
    <scope>NUCLEOTIDE SEQUENCE [LARGE SCALE GENOMIC DNA]</scope>
    <source>
        <strain evidence="1 2">SMB1</strain>
    </source>
</reference>
<evidence type="ECO:0000313" key="2">
    <source>
        <dbReference type="Proteomes" id="UP000249522"/>
    </source>
</evidence>
<dbReference type="AlphaFoldDB" id="A0A2W1L9J8"/>
<organism evidence="1 2">
    <name type="scientific">Paenibacillus sambharensis</name>
    <dbReference type="NCBI Taxonomy" id="1803190"/>
    <lineage>
        <taxon>Bacteria</taxon>
        <taxon>Bacillati</taxon>
        <taxon>Bacillota</taxon>
        <taxon>Bacilli</taxon>
        <taxon>Bacillales</taxon>
        <taxon>Paenibacillaceae</taxon>
        <taxon>Paenibacillus</taxon>
    </lineage>
</organism>
<gene>
    <name evidence="1" type="ORF">DNH61_10775</name>
</gene>
<dbReference type="EMBL" id="QKRB01000043">
    <property type="protein sequence ID" value="PZD95916.1"/>
    <property type="molecule type" value="Genomic_DNA"/>
</dbReference>
<proteinExistence type="predicted"/>
<sequence>MYKWLMFVVFIAASVLGLYLITFNLPEKPVDESASLPEGMVLMKIQASNDFVFDQEVYTVKQGDTVRMTLVNKSGIHGLEIPELGITLEGDELQKDIVFDKPGEYEIACSIPCGTGHATMKSTLVVEAA</sequence>
<protein>
    <submittedName>
        <fullName evidence="1">Cytochrome C oxidase subunit II</fullName>
    </submittedName>
</protein>
<name>A0A2W1L9J8_9BACL</name>